<dbReference type="RefSeq" id="WP_220192465.1">
    <property type="nucleotide sequence ID" value="NZ_BNJF01000001.1"/>
</dbReference>
<dbReference type="Pfam" id="PF14332">
    <property type="entry name" value="DUF4388"/>
    <property type="match status" value="1"/>
</dbReference>
<evidence type="ECO:0000313" key="3">
    <source>
        <dbReference type="Proteomes" id="UP000612362"/>
    </source>
</evidence>
<dbReference type="AlphaFoldDB" id="A0A8J3HXV9"/>
<sequence>MEQQDRIMDGDLQTLGLQSILKMLALSEKTGKLFVSSGPDTLSISLRKGKIVGLHEEGVPQPDLLSMLCLINRLDPPRVQQIQEMARGNMQIALQLLVERGWMPASEMQRRLEFAVTQSISHAMRWVNGRFSFHRQLLPMDTAMQPLDVDSVLLEALRQADEWEEIVAEGITQLTRSVMARWSPDVKRDLRSLGLNQDTIEVLCLCNGELPLQAIALVQMTPEARVARVMMQLLNLHLIEVVDTALENNLQLDLSNIIIRCQTTLQHYREVTNVEQLLLGLIKALCDCVNELFVHHGSFARSLRGRGQLTQSEIMRFIERRFVPPLQELARHQYPILETATFIQGQLDCSDILTLNKVVKGEQLEEFYGEAVLGLSAYLRMVFDALAKDEVGNSHMGRQIAMAWRVLLSEIDGEIQKYQFYRAQKNVQQARGQRVQQMQQGSPFGIVQNTRGAVQNEGEFWSPETQRRTI</sequence>
<accession>A0A8J3HXV9</accession>
<dbReference type="Proteomes" id="UP000612362">
    <property type="component" value="Unassembled WGS sequence"/>
</dbReference>
<gene>
    <name evidence="2" type="ORF">KSX_11310</name>
</gene>
<evidence type="ECO:0000259" key="1">
    <source>
        <dbReference type="Pfam" id="PF14332"/>
    </source>
</evidence>
<dbReference type="EMBL" id="BNJF01000001">
    <property type="protein sequence ID" value="GHO42968.1"/>
    <property type="molecule type" value="Genomic_DNA"/>
</dbReference>
<dbReference type="PANTHER" id="PTHR36304">
    <property type="entry name" value="DOMAIN GTPASE-ACTIVATING PROTEIN, PUTATIVE-RELATED-RELATED"/>
    <property type="match status" value="1"/>
</dbReference>
<proteinExistence type="predicted"/>
<comment type="caution">
    <text evidence="2">The sequence shown here is derived from an EMBL/GenBank/DDBJ whole genome shotgun (WGS) entry which is preliminary data.</text>
</comment>
<protein>
    <recommendedName>
        <fullName evidence="1">PatA-like N-terminal domain-containing protein</fullName>
    </recommendedName>
</protein>
<reference evidence="2" key="1">
    <citation type="submission" date="2020-10" db="EMBL/GenBank/DDBJ databases">
        <title>Taxonomic study of unclassified bacteria belonging to the class Ktedonobacteria.</title>
        <authorList>
            <person name="Yabe S."/>
            <person name="Wang C.M."/>
            <person name="Zheng Y."/>
            <person name="Sakai Y."/>
            <person name="Cavaletti L."/>
            <person name="Monciardini P."/>
            <person name="Donadio S."/>
        </authorList>
    </citation>
    <scope>NUCLEOTIDE SEQUENCE</scope>
    <source>
        <strain evidence="2">SOSP1-1</strain>
    </source>
</reference>
<name>A0A8J3HXV9_9CHLR</name>
<dbReference type="InterPro" id="IPR025497">
    <property type="entry name" value="PatA-like_N"/>
</dbReference>
<dbReference type="PANTHER" id="PTHR36304:SF4">
    <property type="entry name" value="DUF4388 DOMAIN-CONTAINING PROTEIN"/>
    <property type="match status" value="1"/>
</dbReference>
<feature type="domain" description="PatA-like N-terminal" evidence="1">
    <location>
        <begin position="10"/>
        <end position="164"/>
    </location>
</feature>
<evidence type="ECO:0000313" key="2">
    <source>
        <dbReference type="EMBL" id="GHO42968.1"/>
    </source>
</evidence>
<organism evidence="2 3">
    <name type="scientific">Ktedonospora formicarum</name>
    <dbReference type="NCBI Taxonomy" id="2778364"/>
    <lineage>
        <taxon>Bacteria</taxon>
        <taxon>Bacillati</taxon>
        <taxon>Chloroflexota</taxon>
        <taxon>Ktedonobacteria</taxon>
        <taxon>Ktedonobacterales</taxon>
        <taxon>Ktedonobacteraceae</taxon>
        <taxon>Ktedonospora</taxon>
    </lineage>
</organism>
<keyword evidence="3" id="KW-1185">Reference proteome</keyword>